<sequence>MTGTQQRVATRDGSRTADWQGMFAYHDESRWNALLLGPVWECAEIAERAGCQFRLTREWQRGPHLRLGVRGPLGAAATVRERIDRRLHELLHSTPSARTVTLADVRDRAQRAADRAGVELREDWLADNSLTWTAGAAADGTWGTEPEVRALLEDFHYAASVPALRLLRAAPADRLGPALVDLMAVTAQEFGRGGLVSAALSFRSHAEAYLNLEAAPDVRAAWDAAARRSEPALRRRLLAVAAGPDRPGYVRDWLDAITPMVRAARQAQSRGEFALPAVADGFSAELTGRSAFHRELAGSARWEEVRSSDWFQTYRFAISLLYLQLSRMGVGAAGRYRLCHLLATALAESENPTTTEGGDR</sequence>
<evidence type="ECO:0000313" key="3">
    <source>
        <dbReference type="Proteomes" id="UP001431313"/>
    </source>
</evidence>
<protein>
    <recommendedName>
        <fullName evidence="1">Thiopeptide-type bacteriocin biosynthesis domain-containing protein</fullName>
    </recommendedName>
</protein>
<comment type="caution">
    <text evidence="2">The sequence shown here is derived from an EMBL/GenBank/DDBJ whole genome shotgun (WGS) entry which is preliminary data.</text>
</comment>
<evidence type="ECO:0000313" key="2">
    <source>
        <dbReference type="EMBL" id="MCS0636093.1"/>
    </source>
</evidence>
<proteinExistence type="predicted"/>
<feature type="domain" description="Thiopeptide-type bacteriocin biosynthesis" evidence="1">
    <location>
        <begin position="25"/>
        <end position="345"/>
    </location>
</feature>
<evidence type="ECO:0000259" key="1">
    <source>
        <dbReference type="Pfam" id="PF14028"/>
    </source>
</evidence>
<reference evidence="2" key="1">
    <citation type="submission" date="2022-08" db="EMBL/GenBank/DDBJ databases">
        <authorList>
            <person name="Somphong A."/>
            <person name="Phongsopitanun W."/>
        </authorList>
    </citation>
    <scope>NUCLEOTIDE SEQUENCE</scope>
    <source>
        <strain evidence="2">LP05-1</strain>
    </source>
</reference>
<name>A0ABT2CFA8_9ACTN</name>
<dbReference type="InterPro" id="IPR023809">
    <property type="entry name" value="Thiopep_bacteriocin_synth_dom"/>
</dbReference>
<accession>A0ABT2CFA8</accession>
<gene>
    <name evidence="2" type="ORF">NX801_10545</name>
</gene>
<dbReference type="RefSeq" id="WP_258787080.1">
    <property type="nucleotide sequence ID" value="NZ_JANUGQ010000007.1"/>
</dbReference>
<keyword evidence="3" id="KW-1185">Reference proteome</keyword>
<dbReference type="Pfam" id="PF14028">
    <property type="entry name" value="Lant_dehydr_C"/>
    <property type="match status" value="1"/>
</dbReference>
<dbReference type="Proteomes" id="UP001431313">
    <property type="component" value="Unassembled WGS sequence"/>
</dbReference>
<dbReference type="EMBL" id="JANUGQ010000007">
    <property type="protein sequence ID" value="MCS0636093.1"/>
    <property type="molecule type" value="Genomic_DNA"/>
</dbReference>
<organism evidence="2 3">
    <name type="scientific">Streptomyces pyxinae</name>
    <dbReference type="NCBI Taxonomy" id="2970734"/>
    <lineage>
        <taxon>Bacteria</taxon>
        <taxon>Bacillati</taxon>
        <taxon>Actinomycetota</taxon>
        <taxon>Actinomycetes</taxon>
        <taxon>Kitasatosporales</taxon>
        <taxon>Streptomycetaceae</taxon>
        <taxon>Streptomyces</taxon>
    </lineage>
</organism>